<dbReference type="GO" id="GO:0004014">
    <property type="term" value="F:adenosylmethionine decarboxylase activity"/>
    <property type="evidence" value="ECO:0007669"/>
    <property type="project" value="InterPro"/>
</dbReference>
<dbReference type="Proteomes" id="UP000824469">
    <property type="component" value="Unassembled WGS sequence"/>
</dbReference>
<sequence length="177" mass="19605">MDPSTNVASTTFLSCQRHNVRKVTRSIPTDDPVYTLEMCMTQLDCEQASIFYKGNVKSAGEMTLNSGICDILPGSETCDFEFDPRGYSMNAIEGDVVSMLHTTLLFNKNTFLDSEEKELGDSFPSTIQTAISSTAVHIAIFSKNYAHSPWCLAELVLMRQSQARIIPVFYDVQPGGL</sequence>
<dbReference type="PANTHER" id="PTHR11570:SF15">
    <property type="entry name" value="S-ADENOSYLMETHIONINE DECARBOXYLASE PROENZYME 3"/>
    <property type="match status" value="1"/>
</dbReference>
<comment type="similarity">
    <text evidence="2">Belongs to the eukaryotic AdoMetDC family.</text>
</comment>
<organism evidence="6 7">
    <name type="scientific">Taxus chinensis</name>
    <name type="common">Chinese yew</name>
    <name type="synonym">Taxus wallichiana var. chinensis</name>
    <dbReference type="NCBI Taxonomy" id="29808"/>
    <lineage>
        <taxon>Eukaryota</taxon>
        <taxon>Viridiplantae</taxon>
        <taxon>Streptophyta</taxon>
        <taxon>Embryophyta</taxon>
        <taxon>Tracheophyta</taxon>
        <taxon>Spermatophyta</taxon>
        <taxon>Pinopsida</taxon>
        <taxon>Pinidae</taxon>
        <taxon>Conifers II</taxon>
        <taxon>Cupressales</taxon>
        <taxon>Taxaceae</taxon>
        <taxon>Taxus</taxon>
    </lineage>
</organism>
<evidence type="ECO:0000259" key="5">
    <source>
        <dbReference type="PROSITE" id="PS50104"/>
    </source>
</evidence>
<evidence type="ECO:0000256" key="1">
    <source>
        <dbReference type="ARBA" id="ARBA00004911"/>
    </source>
</evidence>
<keyword evidence="3" id="KW-0745">Spermidine biosynthesis</keyword>
<proteinExistence type="inferred from homology"/>
<evidence type="ECO:0000256" key="4">
    <source>
        <dbReference type="ARBA" id="ARBA00023115"/>
    </source>
</evidence>
<evidence type="ECO:0000256" key="2">
    <source>
        <dbReference type="ARBA" id="ARBA00008466"/>
    </source>
</evidence>
<dbReference type="GO" id="GO:0007165">
    <property type="term" value="P:signal transduction"/>
    <property type="evidence" value="ECO:0007669"/>
    <property type="project" value="InterPro"/>
</dbReference>
<evidence type="ECO:0000313" key="7">
    <source>
        <dbReference type="Proteomes" id="UP000824469"/>
    </source>
</evidence>
<dbReference type="SUPFAM" id="SSF52200">
    <property type="entry name" value="Toll/Interleukin receptor TIR domain"/>
    <property type="match status" value="1"/>
</dbReference>
<feature type="domain" description="TIR" evidence="5">
    <location>
        <begin position="76"/>
        <end position="177"/>
    </location>
</feature>
<keyword evidence="7" id="KW-1185">Reference proteome</keyword>
<dbReference type="Pfam" id="PF01536">
    <property type="entry name" value="SAM_decarbox"/>
    <property type="match status" value="1"/>
</dbReference>
<dbReference type="SUPFAM" id="SSF56276">
    <property type="entry name" value="S-adenosylmethionine decarboxylase"/>
    <property type="match status" value="1"/>
</dbReference>
<dbReference type="AlphaFoldDB" id="A0AA38GBC5"/>
<dbReference type="InterPro" id="IPR000157">
    <property type="entry name" value="TIR_dom"/>
</dbReference>
<evidence type="ECO:0000256" key="3">
    <source>
        <dbReference type="ARBA" id="ARBA00023066"/>
    </source>
</evidence>
<dbReference type="InterPro" id="IPR035897">
    <property type="entry name" value="Toll_tir_struct_dom_sf"/>
</dbReference>
<dbReference type="GO" id="GO:0008295">
    <property type="term" value="P:spermidine biosynthetic process"/>
    <property type="evidence" value="ECO:0007669"/>
    <property type="project" value="UniProtKB-KW"/>
</dbReference>
<dbReference type="EMBL" id="JAHRHJ020000004">
    <property type="protein sequence ID" value="KAH9318497.1"/>
    <property type="molecule type" value="Genomic_DNA"/>
</dbReference>
<gene>
    <name evidence="6" type="ORF">KI387_020266</name>
</gene>
<dbReference type="InterPro" id="IPR016067">
    <property type="entry name" value="S-AdoMet_deCO2ase_core"/>
</dbReference>
<dbReference type="GO" id="GO:0006597">
    <property type="term" value="P:spermine biosynthetic process"/>
    <property type="evidence" value="ECO:0007669"/>
    <property type="project" value="TreeGrafter"/>
</dbReference>
<comment type="caution">
    <text evidence="6">The sequence shown here is derived from an EMBL/GenBank/DDBJ whole genome shotgun (WGS) entry which is preliminary data.</text>
</comment>
<comment type="pathway">
    <text evidence="1">Amine and polyamine biosynthesis; S-adenosylmethioninamine biosynthesis; S-adenosylmethioninamine from S-adenosyl-L-methionine: step 1/1.</text>
</comment>
<dbReference type="Gene3D" id="3.60.90.10">
    <property type="entry name" value="S-adenosylmethionine decarboxylase"/>
    <property type="match status" value="1"/>
</dbReference>
<protein>
    <recommendedName>
        <fullName evidence="5">TIR domain-containing protein</fullName>
    </recommendedName>
</protein>
<dbReference type="PROSITE" id="PS50104">
    <property type="entry name" value="TIR"/>
    <property type="match status" value="1"/>
</dbReference>
<dbReference type="PANTHER" id="PTHR11570">
    <property type="entry name" value="S-ADENOSYLMETHIONINE DECARBOXYLASE"/>
    <property type="match status" value="1"/>
</dbReference>
<dbReference type="Pfam" id="PF01582">
    <property type="entry name" value="TIR"/>
    <property type="match status" value="1"/>
</dbReference>
<accession>A0AA38GBC5</accession>
<evidence type="ECO:0000313" key="6">
    <source>
        <dbReference type="EMBL" id="KAH9318497.1"/>
    </source>
</evidence>
<keyword evidence="4" id="KW-0620">Polyamine biosynthesis</keyword>
<reference evidence="6 7" key="1">
    <citation type="journal article" date="2021" name="Nat. Plants">
        <title>The Taxus genome provides insights into paclitaxel biosynthesis.</title>
        <authorList>
            <person name="Xiong X."/>
            <person name="Gou J."/>
            <person name="Liao Q."/>
            <person name="Li Y."/>
            <person name="Zhou Q."/>
            <person name="Bi G."/>
            <person name="Li C."/>
            <person name="Du R."/>
            <person name="Wang X."/>
            <person name="Sun T."/>
            <person name="Guo L."/>
            <person name="Liang H."/>
            <person name="Lu P."/>
            <person name="Wu Y."/>
            <person name="Zhang Z."/>
            <person name="Ro D.K."/>
            <person name="Shang Y."/>
            <person name="Huang S."/>
            <person name="Yan J."/>
        </authorList>
    </citation>
    <scope>NUCLEOTIDE SEQUENCE [LARGE SCALE GENOMIC DNA]</scope>
    <source>
        <strain evidence="6">Ta-2019</strain>
    </source>
</reference>
<dbReference type="InterPro" id="IPR048283">
    <property type="entry name" value="AdoMetDC-like"/>
</dbReference>
<dbReference type="GO" id="GO:0005829">
    <property type="term" value="C:cytosol"/>
    <property type="evidence" value="ECO:0007669"/>
    <property type="project" value="TreeGrafter"/>
</dbReference>
<name>A0AA38GBC5_TAXCH</name>
<feature type="non-terminal residue" evidence="6">
    <location>
        <position position="1"/>
    </location>
</feature>